<dbReference type="InterPro" id="IPR029070">
    <property type="entry name" value="Chitinase_insertion_sf"/>
</dbReference>
<evidence type="ECO:0000256" key="1">
    <source>
        <dbReference type="ARBA" id="ARBA00022801"/>
    </source>
</evidence>
<evidence type="ECO:0000259" key="5">
    <source>
        <dbReference type="PROSITE" id="PS51910"/>
    </source>
</evidence>
<evidence type="ECO:0000256" key="4">
    <source>
        <dbReference type="RuleBase" id="RU004453"/>
    </source>
</evidence>
<dbReference type="Proteomes" id="UP001359485">
    <property type="component" value="Unassembled WGS sequence"/>
</dbReference>
<organism evidence="6 7">
    <name type="scientific">Polyplax serrata</name>
    <name type="common">Common mouse louse</name>
    <dbReference type="NCBI Taxonomy" id="468196"/>
    <lineage>
        <taxon>Eukaryota</taxon>
        <taxon>Metazoa</taxon>
        <taxon>Ecdysozoa</taxon>
        <taxon>Arthropoda</taxon>
        <taxon>Hexapoda</taxon>
        <taxon>Insecta</taxon>
        <taxon>Pterygota</taxon>
        <taxon>Neoptera</taxon>
        <taxon>Paraneoptera</taxon>
        <taxon>Psocodea</taxon>
        <taxon>Troctomorpha</taxon>
        <taxon>Phthiraptera</taxon>
        <taxon>Anoplura</taxon>
        <taxon>Polyplacidae</taxon>
        <taxon>Polyplax</taxon>
    </lineage>
</organism>
<dbReference type="Gene3D" id="3.10.50.10">
    <property type="match status" value="1"/>
</dbReference>
<dbReference type="SUPFAM" id="SSF54556">
    <property type="entry name" value="Chitinase insertion domain"/>
    <property type="match status" value="1"/>
</dbReference>
<keyword evidence="2 3" id="KW-0326">Glycosidase</keyword>
<reference evidence="6 7" key="1">
    <citation type="submission" date="2023-09" db="EMBL/GenBank/DDBJ databases">
        <title>Genomes of two closely related lineages of the louse Polyplax serrata with different host specificities.</title>
        <authorList>
            <person name="Martinu J."/>
            <person name="Tarabai H."/>
            <person name="Stefka J."/>
            <person name="Hypsa V."/>
        </authorList>
    </citation>
    <scope>NUCLEOTIDE SEQUENCE [LARGE SCALE GENOMIC DNA]</scope>
    <source>
        <strain evidence="6">98ZLc_SE</strain>
    </source>
</reference>
<sequence length="373" mass="43098">MLVTSSTELFLHSQTLRLILGNQQHRTEHCFTGLAENCTSDDSDSHLKTKLVCFYIFTKEFQPGIMRDLCTHIIVGFFGINEETYCLDNSTEKLQELNEVAALKQVQKDLKVLLSVGGAGFNGFSLMVAKHVRRKKFIKSIIETLKIHNIDGIDLDWEWPVINGNDKEKIQFVQLLYEFRQEFNKCNNHFIISVDVSSLRLITELAYNIQYLAKYVDFVNIMCYDYHFFTNWFPLTGHNAPLYQSQATSFSQTYNANYSIYYWISNLMPREKIVLGIPTYGHTYKLMSPERHSLNAPAIGFGSIGSEGFATYAEICKFIEEQNASVVFDSDSKVPYAYKFTNWISYDNEMSLAFKFDEVEPRHNGQRNNCQCQ</sequence>
<gene>
    <name evidence="6" type="ORF">RUM44_002822</name>
</gene>
<dbReference type="InterPro" id="IPR011583">
    <property type="entry name" value="Chitinase_II/V-like_cat"/>
</dbReference>
<accession>A0ABR1AFU7</accession>
<dbReference type="InterPro" id="IPR050314">
    <property type="entry name" value="Glycosyl_Hydrlase_18"/>
</dbReference>
<feature type="domain" description="GH18" evidence="5">
    <location>
        <begin position="49"/>
        <end position="373"/>
    </location>
</feature>
<dbReference type="InterPro" id="IPR017853">
    <property type="entry name" value="GH"/>
</dbReference>
<dbReference type="InterPro" id="IPR001579">
    <property type="entry name" value="Glyco_hydro_18_chit_AS"/>
</dbReference>
<dbReference type="PANTHER" id="PTHR11177">
    <property type="entry name" value="CHITINASE"/>
    <property type="match status" value="1"/>
</dbReference>
<dbReference type="PROSITE" id="PS01095">
    <property type="entry name" value="GH18_1"/>
    <property type="match status" value="1"/>
</dbReference>
<evidence type="ECO:0000256" key="3">
    <source>
        <dbReference type="RuleBase" id="RU000489"/>
    </source>
</evidence>
<comment type="similarity">
    <text evidence="4">Belongs to the glycosyl hydrolase 18 family.</text>
</comment>
<dbReference type="SMART" id="SM00636">
    <property type="entry name" value="Glyco_18"/>
    <property type="match status" value="1"/>
</dbReference>
<dbReference type="EMBL" id="JAWJWF010000050">
    <property type="protein sequence ID" value="KAK6618370.1"/>
    <property type="molecule type" value="Genomic_DNA"/>
</dbReference>
<dbReference type="InterPro" id="IPR001223">
    <property type="entry name" value="Glyco_hydro18_cat"/>
</dbReference>
<evidence type="ECO:0000313" key="7">
    <source>
        <dbReference type="Proteomes" id="UP001359485"/>
    </source>
</evidence>
<dbReference type="PROSITE" id="PS51910">
    <property type="entry name" value="GH18_2"/>
    <property type="match status" value="1"/>
</dbReference>
<name>A0ABR1AFU7_POLSC</name>
<keyword evidence="1 3" id="KW-0378">Hydrolase</keyword>
<keyword evidence="7" id="KW-1185">Reference proteome</keyword>
<dbReference type="Pfam" id="PF00704">
    <property type="entry name" value="Glyco_hydro_18"/>
    <property type="match status" value="1"/>
</dbReference>
<dbReference type="Gene3D" id="3.20.20.80">
    <property type="entry name" value="Glycosidases"/>
    <property type="match status" value="1"/>
</dbReference>
<evidence type="ECO:0000313" key="6">
    <source>
        <dbReference type="EMBL" id="KAK6618370.1"/>
    </source>
</evidence>
<evidence type="ECO:0000256" key="2">
    <source>
        <dbReference type="ARBA" id="ARBA00023295"/>
    </source>
</evidence>
<proteinExistence type="inferred from homology"/>
<comment type="caution">
    <text evidence="6">The sequence shown here is derived from an EMBL/GenBank/DDBJ whole genome shotgun (WGS) entry which is preliminary data.</text>
</comment>
<protein>
    <recommendedName>
        <fullName evidence="5">GH18 domain-containing protein</fullName>
    </recommendedName>
</protein>
<dbReference type="SUPFAM" id="SSF51445">
    <property type="entry name" value="(Trans)glycosidases"/>
    <property type="match status" value="1"/>
</dbReference>
<dbReference type="PANTHER" id="PTHR11177:SF390">
    <property type="entry name" value="CHITINASE 11"/>
    <property type="match status" value="1"/>
</dbReference>